<organism evidence="2 3">
    <name type="scientific">Brassica cretica</name>
    <name type="common">Mustard</name>
    <dbReference type="NCBI Taxonomy" id="69181"/>
    <lineage>
        <taxon>Eukaryota</taxon>
        <taxon>Viridiplantae</taxon>
        <taxon>Streptophyta</taxon>
        <taxon>Embryophyta</taxon>
        <taxon>Tracheophyta</taxon>
        <taxon>Spermatophyta</taxon>
        <taxon>Magnoliopsida</taxon>
        <taxon>eudicotyledons</taxon>
        <taxon>Gunneridae</taxon>
        <taxon>Pentapetalae</taxon>
        <taxon>rosids</taxon>
        <taxon>malvids</taxon>
        <taxon>Brassicales</taxon>
        <taxon>Brassicaceae</taxon>
        <taxon>Brassiceae</taxon>
        <taxon>Brassica</taxon>
    </lineage>
</organism>
<reference evidence="2" key="1">
    <citation type="submission" date="2019-12" db="EMBL/GenBank/DDBJ databases">
        <title>Genome sequencing and annotation of Brassica cretica.</title>
        <authorList>
            <person name="Studholme D.J."/>
            <person name="Sarris P."/>
        </authorList>
    </citation>
    <scope>NUCLEOTIDE SEQUENCE</scope>
    <source>
        <strain evidence="2">PFS-109/04</strain>
        <tissue evidence="2">Leaf</tissue>
    </source>
</reference>
<evidence type="ECO:0000313" key="2">
    <source>
        <dbReference type="EMBL" id="KAF3513584.1"/>
    </source>
</evidence>
<feature type="compositionally biased region" description="Basic and acidic residues" evidence="1">
    <location>
        <begin position="22"/>
        <end position="31"/>
    </location>
</feature>
<dbReference type="AlphaFoldDB" id="A0A8S9P7Q5"/>
<accession>A0A8S9P7Q5</accession>
<dbReference type="Proteomes" id="UP000712600">
    <property type="component" value="Unassembled WGS sequence"/>
</dbReference>
<gene>
    <name evidence="2" type="ORF">F2Q69_00009419</name>
</gene>
<feature type="region of interest" description="Disordered" evidence="1">
    <location>
        <begin position="73"/>
        <end position="101"/>
    </location>
</feature>
<feature type="compositionally biased region" description="Low complexity" evidence="1">
    <location>
        <begin position="92"/>
        <end position="101"/>
    </location>
</feature>
<protein>
    <submittedName>
        <fullName evidence="2">Uncharacterized protein</fullName>
    </submittedName>
</protein>
<dbReference type="EMBL" id="QGKX02001521">
    <property type="protein sequence ID" value="KAF3513584.1"/>
    <property type="molecule type" value="Genomic_DNA"/>
</dbReference>
<feature type="region of interest" description="Disordered" evidence="1">
    <location>
        <begin position="168"/>
        <end position="193"/>
    </location>
</feature>
<feature type="compositionally biased region" description="Pro residues" evidence="1">
    <location>
        <begin position="170"/>
        <end position="181"/>
    </location>
</feature>
<feature type="compositionally biased region" description="Low complexity" evidence="1">
    <location>
        <begin position="182"/>
        <end position="191"/>
    </location>
</feature>
<comment type="caution">
    <text evidence="2">The sequence shown here is derived from an EMBL/GenBank/DDBJ whole genome shotgun (WGS) entry which is preliminary data.</text>
</comment>
<evidence type="ECO:0000313" key="3">
    <source>
        <dbReference type="Proteomes" id="UP000712600"/>
    </source>
</evidence>
<feature type="region of interest" description="Disordered" evidence="1">
    <location>
        <begin position="21"/>
        <end position="41"/>
    </location>
</feature>
<sequence>MFKLVKYFRGVGRLKSRFRGSLARDREDSNKQKSSSYRSSTRSRHILHISCRLHSSLSISGGSLWCRPMSMDAHRSTDHDEDRSTDYSNHRSTSSAESTAEYSAVRIMTHEEFAEKHPHPPSPFYVKIDRRHEPAVDRQRETDIDRRAPLTYRVRLPSIDSDQINALRLPPKPLANPPKPTTNPSNTTPEPMKVDEATEGRRLMKRKEKIPKNLKREASEKEMDGFTKRVLRIPVEKPFDEVYYTHRLWIFFRETKETEEDNRRMFHHVREMMKLRITLKKKSGPGKFAIRCVVKGIEFLQALCDTGASAYADSSFSSSCIDSILFCISCSASGVDVVSIDATKCLSVDAGALLSIDLERSLSIDADIWC</sequence>
<feature type="compositionally biased region" description="Basic and acidic residues" evidence="1">
    <location>
        <begin position="73"/>
        <end position="89"/>
    </location>
</feature>
<evidence type="ECO:0000256" key="1">
    <source>
        <dbReference type="SAM" id="MobiDB-lite"/>
    </source>
</evidence>
<name>A0A8S9P7Q5_BRACR</name>
<proteinExistence type="predicted"/>